<dbReference type="AlphaFoldDB" id="A0A2W4TEB3"/>
<accession>A0A2W4TEB3</accession>
<evidence type="ECO:0000259" key="2">
    <source>
        <dbReference type="Pfam" id="PF02582"/>
    </source>
</evidence>
<protein>
    <recommendedName>
        <fullName evidence="2">DUF155 domain-containing protein</fullName>
    </recommendedName>
</protein>
<organism evidence="3 4">
    <name type="scientific">Candidatus Methylumidiphilus alinenensis</name>
    <dbReference type="NCBI Taxonomy" id="2202197"/>
    <lineage>
        <taxon>Bacteria</taxon>
        <taxon>Pseudomonadati</taxon>
        <taxon>Pseudomonadota</taxon>
        <taxon>Gammaproteobacteria</taxon>
        <taxon>Methylococcales</taxon>
        <taxon>Candidatus Methylumidiphilus</taxon>
    </lineage>
</organism>
<dbReference type="InterPro" id="IPR003734">
    <property type="entry name" value="DUF155"/>
</dbReference>
<evidence type="ECO:0000313" key="4">
    <source>
        <dbReference type="Proteomes" id="UP000249396"/>
    </source>
</evidence>
<dbReference type="PANTHER" id="PTHR16255">
    <property type="entry name" value="REQUIRED FOR MEIOTIC NUCLEAR DIVISION PROTEIN 1 HOMOLOG"/>
    <property type="match status" value="1"/>
</dbReference>
<feature type="transmembrane region" description="Helical" evidence="1">
    <location>
        <begin position="242"/>
        <end position="261"/>
    </location>
</feature>
<comment type="caution">
    <text evidence="3">The sequence shown here is derived from an EMBL/GenBank/DDBJ whole genome shotgun (WGS) entry which is preliminary data.</text>
</comment>
<dbReference type="EMBL" id="QJPH01000199">
    <property type="protein sequence ID" value="PZN82894.1"/>
    <property type="molecule type" value="Genomic_DNA"/>
</dbReference>
<evidence type="ECO:0000256" key="1">
    <source>
        <dbReference type="SAM" id="Phobius"/>
    </source>
</evidence>
<dbReference type="Proteomes" id="UP000249396">
    <property type="component" value="Unassembled WGS sequence"/>
</dbReference>
<keyword evidence="1" id="KW-1133">Transmembrane helix</keyword>
<keyword evidence="1" id="KW-0812">Transmembrane</keyword>
<keyword evidence="1" id="KW-0472">Membrane</keyword>
<proteinExistence type="predicted"/>
<feature type="domain" description="DUF155" evidence="2">
    <location>
        <begin position="46"/>
        <end position="211"/>
    </location>
</feature>
<dbReference type="Pfam" id="PF02582">
    <property type="entry name" value="DUF155"/>
    <property type="match status" value="1"/>
</dbReference>
<gene>
    <name evidence="3" type="ORF">DM484_05645</name>
</gene>
<dbReference type="PANTHER" id="PTHR16255:SF1">
    <property type="entry name" value="REQUIRED FOR MEIOTIC NUCLEAR DIVISION PROTEIN 1 HOMOLOG"/>
    <property type="match status" value="1"/>
</dbReference>
<evidence type="ECO:0000313" key="3">
    <source>
        <dbReference type="EMBL" id="PZN82894.1"/>
    </source>
</evidence>
<name>A0A2W4TEB3_9GAMM</name>
<sequence length="262" mass="29863">MSEPMQPLTVRAWFIGSRIDLRELSRGSTVALGPLTMLIGQHGYSMIFRFGVVVMFGLSEAEEKEIINGLKDSVHNRYDQPECESAEITIDASASERLDTDGRIKLRDASVGRLQVVAHVLAKSCVLSYYENSVGQVFDRIERLAERLCRGESPHGDKKEILGEIGNALLIQARTVGRVEITEKPEIVWDDMELDRLYERIATEYELRDRDVALARKLDLISRTAETYIDLVNHRQGLRVEWYIVVLIVLEIVLSLWQILLH</sequence>
<dbReference type="InterPro" id="IPR051624">
    <property type="entry name" value="RMD1/Sad1-interacting"/>
</dbReference>
<reference evidence="3 4" key="1">
    <citation type="journal article" date="2018" name="Aquat. Microb. Ecol.">
        <title>Gammaproteobacterial methanotrophs dominate.</title>
        <authorList>
            <person name="Rissanen A.J."/>
            <person name="Saarenheimo J."/>
            <person name="Tiirola M."/>
            <person name="Peura S."/>
            <person name="Aalto S.L."/>
            <person name="Karvinen A."/>
            <person name="Nykanen H."/>
        </authorList>
    </citation>
    <scope>NUCLEOTIDE SEQUENCE [LARGE SCALE GENOMIC DNA]</scope>
    <source>
        <strain evidence="3">AMbin10</strain>
    </source>
</reference>